<gene>
    <name evidence="2" type="ORF">BpHYR1_004158</name>
</gene>
<comment type="caution">
    <text evidence="2">The sequence shown here is derived from an EMBL/GenBank/DDBJ whole genome shotgun (WGS) entry which is preliminary data.</text>
</comment>
<proteinExistence type="predicted"/>
<reference evidence="2 3" key="1">
    <citation type="journal article" date="2018" name="Sci. Rep.">
        <title>Genomic signatures of local adaptation to the degree of environmental predictability in rotifers.</title>
        <authorList>
            <person name="Franch-Gras L."/>
            <person name="Hahn C."/>
            <person name="Garcia-Roger E.M."/>
            <person name="Carmona M.J."/>
            <person name="Serra M."/>
            <person name="Gomez A."/>
        </authorList>
    </citation>
    <scope>NUCLEOTIDE SEQUENCE [LARGE SCALE GENOMIC DNA]</scope>
    <source>
        <strain evidence="2">HYR1</strain>
    </source>
</reference>
<evidence type="ECO:0000256" key="1">
    <source>
        <dbReference type="SAM" id="MobiDB-lite"/>
    </source>
</evidence>
<accession>A0A3M7PFZ3</accession>
<feature type="compositionally biased region" description="Polar residues" evidence="1">
    <location>
        <begin position="21"/>
        <end position="37"/>
    </location>
</feature>
<organism evidence="2 3">
    <name type="scientific">Brachionus plicatilis</name>
    <name type="common">Marine rotifer</name>
    <name type="synonym">Brachionus muelleri</name>
    <dbReference type="NCBI Taxonomy" id="10195"/>
    <lineage>
        <taxon>Eukaryota</taxon>
        <taxon>Metazoa</taxon>
        <taxon>Spiralia</taxon>
        <taxon>Gnathifera</taxon>
        <taxon>Rotifera</taxon>
        <taxon>Eurotatoria</taxon>
        <taxon>Monogononta</taxon>
        <taxon>Pseudotrocha</taxon>
        <taxon>Ploima</taxon>
        <taxon>Brachionidae</taxon>
        <taxon>Brachionus</taxon>
    </lineage>
</organism>
<feature type="region of interest" description="Disordered" evidence="1">
    <location>
        <begin position="1"/>
        <end position="37"/>
    </location>
</feature>
<name>A0A3M7PFZ3_BRAPC</name>
<protein>
    <submittedName>
        <fullName evidence="2">Uncharacterized protein</fullName>
    </submittedName>
</protein>
<feature type="compositionally biased region" description="Basic residues" evidence="1">
    <location>
        <begin position="1"/>
        <end position="20"/>
    </location>
</feature>
<dbReference type="EMBL" id="REGN01011069">
    <property type="protein sequence ID" value="RMZ97949.1"/>
    <property type="molecule type" value="Genomic_DNA"/>
</dbReference>
<sequence>MCKTKRNLYGRDHHRNRQRSRASSSWKMDLAQQQDKTSPVLATKIVEEKNIDKNSNLVYLKKKSD</sequence>
<dbReference type="AlphaFoldDB" id="A0A3M7PFZ3"/>
<evidence type="ECO:0000313" key="2">
    <source>
        <dbReference type="EMBL" id="RMZ97949.1"/>
    </source>
</evidence>
<evidence type="ECO:0000313" key="3">
    <source>
        <dbReference type="Proteomes" id="UP000276133"/>
    </source>
</evidence>
<keyword evidence="3" id="KW-1185">Reference proteome</keyword>
<dbReference type="Proteomes" id="UP000276133">
    <property type="component" value="Unassembled WGS sequence"/>
</dbReference>